<dbReference type="Proteomes" id="UP000013893">
    <property type="component" value="Chromosome"/>
</dbReference>
<dbReference type="SUPFAM" id="SSF46767">
    <property type="entry name" value="Methylated DNA-protein cysteine methyltransferase, C-terminal domain"/>
    <property type="match status" value="1"/>
</dbReference>
<dbReference type="InterPro" id="IPR036388">
    <property type="entry name" value="WH-like_DNA-bd_sf"/>
</dbReference>
<dbReference type="AlphaFoldDB" id="R4PN63"/>
<keyword evidence="1" id="KW-0227">DNA damage</keyword>
<dbReference type="EMBL" id="CP005957">
    <property type="protein sequence ID" value="AGL62379.1"/>
    <property type="molecule type" value="Genomic_DNA"/>
</dbReference>
<feature type="domain" description="Methylated-DNA-[protein]-cysteine S-methyltransferase DNA binding" evidence="2">
    <location>
        <begin position="7"/>
        <end position="85"/>
    </location>
</feature>
<proteinExistence type="predicted"/>
<sequence length="105" mass="11386">MVNNGNLQQAVYKLMSILPAEKVTTYGDLAVMAGSPGAARIVGGIAHSGPEELPWHRLVNVQGGLAIGYPGGQDAQRQLLAHDGIDCDNQYRVCDFATRRWRPKL</sequence>
<dbReference type="Pfam" id="PF01035">
    <property type="entry name" value="DNA_binding_1"/>
    <property type="match status" value="1"/>
</dbReference>
<name>R4PN63_9BACT</name>
<gene>
    <name evidence="3" type="ORF">L336_0676</name>
</gene>
<organism evidence="3 4">
    <name type="scientific">Candidatus Saccharimonas aalborgensis</name>
    <dbReference type="NCBI Taxonomy" id="1332188"/>
    <lineage>
        <taxon>Bacteria</taxon>
        <taxon>Candidatus Saccharimonadota</taxon>
        <taxon>Candidatus Saccharimonadia</taxon>
        <taxon>Candidatus Saccharimonadales</taxon>
        <taxon>Candidatus Saccharimonadaceae</taxon>
        <taxon>Candidatus Saccharimonas</taxon>
    </lineage>
</organism>
<dbReference type="InterPro" id="IPR014048">
    <property type="entry name" value="MethylDNA_cys_MeTrfase_DNA-bd"/>
</dbReference>
<keyword evidence="3" id="KW-0489">Methyltransferase</keyword>
<dbReference type="InterPro" id="IPR052520">
    <property type="entry name" value="ATL_DNA_repair"/>
</dbReference>
<dbReference type="HOGENOM" id="CLU_000445_52_5_0"/>
<evidence type="ECO:0000313" key="3">
    <source>
        <dbReference type="EMBL" id="AGL62379.1"/>
    </source>
</evidence>
<dbReference type="GO" id="GO:0008168">
    <property type="term" value="F:methyltransferase activity"/>
    <property type="evidence" value="ECO:0007669"/>
    <property type="project" value="UniProtKB-KW"/>
</dbReference>
<dbReference type="Gene3D" id="1.10.10.10">
    <property type="entry name" value="Winged helix-like DNA-binding domain superfamily/Winged helix DNA-binding domain"/>
    <property type="match status" value="1"/>
</dbReference>
<evidence type="ECO:0000259" key="2">
    <source>
        <dbReference type="Pfam" id="PF01035"/>
    </source>
</evidence>
<keyword evidence="4" id="KW-1185">Reference proteome</keyword>
<dbReference type="OrthoDB" id="9802228at2"/>
<evidence type="ECO:0000313" key="4">
    <source>
        <dbReference type="Proteomes" id="UP000013893"/>
    </source>
</evidence>
<dbReference type="PANTHER" id="PTHR42942:SF1">
    <property type="entry name" value="ALKYLTRANSFERASE-LIKE PROTEIN 1"/>
    <property type="match status" value="1"/>
</dbReference>
<reference evidence="3 4" key="1">
    <citation type="journal article" date="2013" name="Nat. Biotechnol.">
        <title>Genome sequences of rare, uncultured bacteria obtained by differential coverage binning of multiple metagenomes.</title>
        <authorList>
            <person name="Albertsen M."/>
            <person name="Hugenholtz P."/>
            <person name="Skarshewski A."/>
            <person name="Nielsen K.L."/>
            <person name="Tyson G.W."/>
            <person name="Nielsen P.H."/>
        </authorList>
    </citation>
    <scope>NUCLEOTIDE SEQUENCE [LARGE SCALE GENOMIC DNA]</scope>
    <source>
        <strain evidence="3">TM71</strain>
    </source>
</reference>
<evidence type="ECO:0000256" key="1">
    <source>
        <dbReference type="ARBA" id="ARBA00022763"/>
    </source>
</evidence>
<protein>
    <submittedName>
        <fullName evidence="3">Putative Methylated-DNA-(Protein)-cysteine S-methyltransferase DNA binding protein</fullName>
    </submittedName>
</protein>
<accession>R4PN63</accession>
<dbReference type="GO" id="GO:0032259">
    <property type="term" value="P:methylation"/>
    <property type="evidence" value="ECO:0007669"/>
    <property type="project" value="UniProtKB-KW"/>
</dbReference>
<dbReference type="InterPro" id="IPR036217">
    <property type="entry name" value="MethylDNA_cys_MeTrfase_DNAb"/>
</dbReference>
<dbReference type="CDD" id="cd06445">
    <property type="entry name" value="ATase"/>
    <property type="match status" value="1"/>
</dbReference>
<dbReference type="RefSeq" id="WP_015641829.1">
    <property type="nucleotide sequence ID" value="NC_021219.1"/>
</dbReference>
<dbReference type="STRING" id="1332188.L336_0676"/>
<dbReference type="GO" id="GO:0006281">
    <property type="term" value="P:DNA repair"/>
    <property type="evidence" value="ECO:0007669"/>
    <property type="project" value="InterPro"/>
</dbReference>
<dbReference type="KEGG" id="saal:L336_0676"/>
<dbReference type="PANTHER" id="PTHR42942">
    <property type="entry name" value="6-O-METHYLGUANINE DNA METHYLTRANSFERASE"/>
    <property type="match status" value="1"/>
</dbReference>
<keyword evidence="3" id="KW-0808">Transferase</keyword>